<proteinExistence type="predicted"/>
<evidence type="ECO:0000313" key="10">
    <source>
        <dbReference type="Proteomes" id="UP000663671"/>
    </source>
</evidence>
<dbReference type="GO" id="GO:0006364">
    <property type="term" value="P:rRNA processing"/>
    <property type="evidence" value="ECO:0007669"/>
    <property type="project" value="UniProtKB-KW"/>
</dbReference>
<feature type="repeat" description="WD" evidence="6">
    <location>
        <begin position="279"/>
        <end position="311"/>
    </location>
</feature>
<feature type="repeat" description="WD" evidence="6">
    <location>
        <begin position="182"/>
        <end position="220"/>
    </location>
</feature>
<evidence type="ECO:0000256" key="1">
    <source>
        <dbReference type="ARBA" id="ARBA00004604"/>
    </source>
</evidence>
<name>A0A8A1M944_AJECA</name>
<dbReference type="SMART" id="SM00320">
    <property type="entry name" value="WD40"/>
    <property type="match status" value="4"/>
</dbReference>
<protein>
    <submittedName>
        <fullName evidence="9">U3 small nucleolar RNA-associated protein</fullName>
    </submittedName>
</protein>
<evidence type="ECO:0000256" key="7">
    <source>
        <dbReference type="SAM" id="MobiDB-lite"/>
    </source>
</evidence>
<organism evidence="9 10">
    <name type="scientific">Ajellomyces capsulatus</name>
    <name type="common">Darling's disease fungus</name>
    <name type="synonym">Histoplasma capsulatum</name>
    <dbReference type="NCBI Taxonomy" id="5037"/>
    <lineage>
        <taxon>Eukaryota</taxon>
        <taxon>Fungi</taxon>
        <taxon>Dikarya</taxon>
        <taxon>Ascomycota</taxon>
        <taxon>Pezizomycotina</taxon>
        <taxon>Eurotiomycetes</taxon>
        <taxon>Eurotiomycetidae</taxon>
        <taxon>Onygenales</taxon>
        <taxon>Ajellomycetaceae</taxon>
        <taxon>Histoplasma</taxon>
    </lineage>
</organism>
<dbReference type="PRINTS" id="PR00320">
    <property type="entry name" value="GPROTEINBRPT"/>
</dbReference>
<feature type="region of interest" description="Disordered" evidence="7">
    <location>
        <begin position="41"/>
        <end position="68"/>
    </location>
</feature>
<keyword evidence="5" id="KW-0539">Nucleus</keyword>
<evidence type="ECO:0000313" key="9">
    <source>
        <dbReference type="EMBL" id="QSS61012.1"/>
    </source>
</evidence>
<dbReference type="EMBL" id="CP069110">
    <property type="protein sequence ID" value="QSS61012.1"/>
    <property type="molecule type" value="Genomic_DNA"/>
</dbReference>
<dbReference type="PROSITE" id="PS00678">
    <property type="entry name" value="WD_REPEATS_1"/>
    <property type="match status" value="1"/>
</dbReference>
<dbReference type="PROSITE" id="PS50294">
    <property type="entry name" value="WD_REPEATS_REGION"/>
    <property type="match status" value="2"/>
</dbReference>
<evidence type="ECO:0000259" key="8">
    <source>
        <dbReference type="Pfam" id="PF09384"/>
    </source>
</evidence>
<comment type="subcellular location">
    <subcellularLocation>
        <location evidence="1">Nucleus</location>
        <location evidence="1">Nucleolus</location>
    </subcellularLocation>
</comment>
<evidence type="ECO:0000256" key="4">
    <source>
        <dbReference type="ARBA" id="ARBA00022737"/>
    </source>
</evidence>
<dbReference type="GO" id="GO:0045943">
    <property type="term" value="P:positive regulation of transcription by RNA polymerase I"/>
    <property type="evidence" value="ECO:0007669"/>
    <property type="project" value="TreeGrafter"/>
</dbReference>
<dbReference type="Pfam" id="PF09384">
    <property type="entry name" value="UTP15_C"/>
    <property type="match status" value="1"/>
</dbReference>
<keyword evidence="2" id="KW-0698">rRNA processing</keyword>
<evidence type="ECO:0000256" key="2">
    <source>
        <dbReference type="ARBA" id="ARBA00022552"/>
    </source>
</evidence>
<dbReference type="InterPro" id="IPR001680">
    <property type="entry name" value="WD40_rpt"/>
</dbReference>
<dbReference type="InterPro" id="IPR036322">
    <property type="entry name" value="WD40_repeat_dom_sf"/>
</dbReference>
<reference evidence="9" key="1">
    <citation type="submission" date="2021-01" db="EMBL/GenBank/DDBJ databases">
        <title>Chromosome-level genome assembly of a human fungal pathogen reveals clustering of transcriptionally co-regulated genes.</title>
        <authorList>
            <person name="Voorhies M."/>
            <person name="Cohen S."/>
            <person name="Shea T.P."/>
            <person name="Petrus S."/>
            <person name="Munoz J.F."/>
            <person name="Poplawski S."/>
            <person name="Goldman W.E."/>
            <person name="Michael T."/>
            <person name="Cuomo C.A."/>
            <person name="Sil A."/>
            <person name="Beyhan S."/>
        </authorList>
    </citation>
    <scope>NUCLEOTIDE SEQUENCE</scope>
    <source>
        <strain evidence="9">WU24</strain>
    </source>
</reference>
<dbReference type="GO" id="GO:0005730">
    <property type="term" value="C:nucleolus"/>
    <property type="evidence" value="ECO:0007669"/>
    <property type="project" value="UniProtKB-SubCell"/>
</dbReference>
<dbReference type="CDD" id="cd00200">
    <property type="entry name" value="WD40"/>
    <property type="match status" value="1"/>
</dbReference>
<dbReference type="PROSITE" id="PS50082">
    <property type="entry name" value="WD_REPEATS_2"/>
    <property type="match status" value="3"/>
</dbReference>
<dbReference type="Gene3D" id="2.130.10.10">
    <property type="entry name" value="YVTN repeat-like/Quinoprotein amine dehydrogenase"/>
    <property type="match status" value="2"/>
</dbReference>
<keyword evidence="4" id="KW-0677">Repeat</keyword>
<dbReference type="AlphaFoldDB" id="A0A8A1M944"/>
<dbReference type="Pfam" id="PF00400">
    <property type="entry name" value="WD40"/>
    <property type="match status" value="3"/>
</dbReference>
<feature type="repeat" description="WD" evidence="6">
    <location>
        <begin position="139"/>
        <end position="181"/>
    </location>
</feature>
<dbReference type="OrthoDB" id="431715at2759"/>
<feature type="domain" description="U3 small nucleolar RNA-associated protein 15 C-terminal" evidence="8">
    <location>
        <begin position="410"/>
        <end position="568"/>
    </location>
</feature>
<gene>
    <name evidence="9" type="ORF">I7I51_05819</name>
</gene>
<dbReference type="InterPro" id="IPR018983">
    <property type="entry name" value="U3_snoRNA-assocProt_15_C"/>
</dbReference>
<evidence type="ECO:0000256" key="5">
    <source>
        <dbReference type="ARBA" id="ARBA00023242"/>
    </source>
</evidence>
<dbReference type="InterPro" id="IPR019775">
    <property type="entry name" value="WD40_repeat_CS"/>
</dbReference>
<sequence>MAAPVLPLPQTKLPSIPSTRLTPEQQYWRSFKNPLLLPSPSNSPINHISQPSLPSPASSFTTSAASSPAAPPDLFTVTTGARVQLYSIRTRKLLKTITRFDDISRCASVRADGRVLAASDDGGTIQVFDIHSRAILKTWREHKQPVWAVQFSPANPTALVSASDDRTVRLWDLPSESSVRTFVGHADYVRCAGFMPAAGGGRGGDLLYSGGYDGLVKVWDSRAATAAGPGGGGRSVMTFKMRAPVESVLPLTAGTTVLAAAENKIAVLDVVAGKPLHVIKSHQKTVTALSLASGGRRLVSGALDGHMKVFETTGWNVVGGSKYPSPILSLGVITTGSDREDKHIAVGMQSGLLSIRTRLSGEQKVRERERQREMQALLDGKLDEHDKRMAKKQKQKRGKGWEKRLRGMDFVGEGVDIVIDAQEPSASARKRKREQPWELDLRKGRYAAALDAVLCPPNTNDATPTNSRLNTLTLLTALRHRSALRTALSGRDEVTLQPVLQWVYKSITDPRVVDMCVEVAMNILDIYSGNLGQSVVFDGMVEKLHARVREEVDRAQQAWMTKGMLGMLSVS</sequence>
<evidence type="ECO:0000256" key="3">
    <source>
        <dbReference type="ARBA" id="ARBA00022574"/>
    </source>
</evidence>
<keyword evidence="3 6" id="KW-0853">WD repeat</keyword>
<dbReference type="InterPro" id="IPR015943">
    <property type="entry name" value="WD40/YVTN_repeat-like_dom_sf"/>
</dbReference>
<dbReference type="VEuPathDB" id="FungiDB:I7I51_05819"/>
<dbReference type="PANTHER" id="PTHR19924:SF26">
    <property type="entry name" value="U3 SMALL NUCLEOLAR RNA-ASSOCIATED PROTEIN 15 HOMOLOG"/>
    <property type="match status" value="1"/>
</dbReference>
<dbReference type="Proteomes" id="UP000663671">
    <property type="component" value="Chromosome 4"/>
</dbReference>
<dbReference type="FunFam" id="2.130.10.10:FF:000867">
    <property type="entry name" value="Small nucleolar ribonucleoprotein complex subunit Utp15, putative"/>
    <property type="match status" value="1"/>
</dbReference>
<dbReference type="SUPFAM" id="SSF50978">
    <property type="entry name" value="WD40 repeat-like"/>
    <property type="match status" value="1"/>
</dbReference>
<dbReference type="PANTHER" id="PTHR19924">
    <property type="entry name" value="UTP15 U3 SMALL NUCLEOLAR RNA-ASSOCIATED PROTEIN 15 FAMILY MEMBER"/>
    <property type="match status" value="1"/>
</dbReference>
<dbReference type="InterPro" id="IPR020472">
    <property type="entry name" value="WD40_PAC1"/>
</dbReference>
<accession>A0A8A1M944</accession>
<evidence type="ECO:0000256" key="6">
    <source>
        <dbReference type="PROSITE-ProRule" id="PRU00221"/>
    </source>
</evidence>